<dbReference type="AlphaFoldDB" id="A0A212PWB7"/>
<dbReference type="RefSeq" id="WP_088559414.1">
    <property type="nucleotide sequence ID" value="NZ_FYEH01000001.1"/>
</dbReference>
<evidence type="ECO:0000313" key="1">
    <source>
        <dbReference type="EMBL" id="SNB51318.1"/>
    </source>
</evidence>
<keyword evidence="2" id="KW-1185">Reference proteome</keyword>
<protein>
    <recommendedName>
        <fullName evidence="3">2OG-Fe(II) oxygenase</fullName>
    </recommendedName>
</protein>
<reference evidence="1 2" key="1">
    <citation type="submission" date="2017-06" db="EMBL/GenBank/DDBJ databases">
        <authorList>
            <person name="Kim H.J."/>
            <person name="Triplett B.A."/>
        </authorList>
    </citation>
    <scope>NUCLEOTIDE SEQUENCE [LARGE SCALE GENOMIC DNA]</scope>
    <source>
        <strain evidence="1 2">B29T1</strain>
    </source>
</reference>
<dbReference type="Proteomes" id="UP000197065">
    <property type="component" value="Unassembled WGS sequence"/>
</dbReference>
<gene>
    <name evidence="1" type="ORF">SAMN07250955_10172</name>
</gene>
<proteinExistence type="predicted"/>
<evidence type="ECO:0008006" key="3">
    <source>
        <dbReference type="Google" id="ProtNLM"/>
    </source>
</evidence>
<dbReference type="Gene3D" id="2.60.120.620">
    <property type="entry name" value="q2cbj1_9rhob like domain"/>
    <property type="match status" value="1"/>
</dbReference>
<dbReference type="EMBL" id="FYEH01000001">
    <property type="protein sequence ID" value="SNB51318.1"/>
    <property type="molecule type" value="Genomic_DNA"/>
</dbReference>
<organism evidence="1 2">
    <name type="scientific">Arboricoccus pini</name>
    <dbReference type="NCBI Taxonomy" id="1963835"/>
    <lineage>
        <taxon>Bacteria</taxon>
        <taxon>Pseudomonadati</taxon>
        <taxon>Pseudomonadota</taxon>
        <taxon>Alphaproteobacteria</taxon>
        <taxon>Geminicoccales</taxon>
        <taxon>Geminicoccaceae</taxon>
        <taxon>Arboricoccus</taxon>
    </lineage>
</organism>
<dbReference type="OrthoDB" id="8447912at2"/>
<name>A0A212PWB7_9PROT</name>
<accession>A0A212PWB7</accession>
<sequence length="248" mass="28498">MFLDFSRLEMRYDPFPIGAVCPVMDETLYRELVADYPPRELFADMSKVGNKLALNPYWNGRQFKEFVAGHPRWRAFNRWIISADFIETVLQSLRERHVDLGFKARTNPLKKLLRNLRRGRIHTGQAPLTSRMEFSMLPADGGSVIPHTDAPGKIVTLVVTMVSPGEWNAEFGGGTDVNRPKNDRHRYNQRNQQAGFEEMDVLATYDFVPNQAVVFVKTFNSWHSVRPMTGRGSPLMRRTLTINIEAQQ</sequence>
<evidence type="ECO:0000313" key="2">
    <source>
        <dbReference type="Proteomes" id="UP000197065"/>
    </source>
</evidence>